<feature type="domain" description="C2H2-type" evidence="9">
    <location>
        <begin position="487"/>
        <end position="514"/>
    </location>
</feature>
<proteinExistence type="predicted"/>
<keyword evidence="6" id="KW-0539">Nucleus</keyword>
<dbReference type="EMBL" id="CAXIEN010000542">
    <property type="protein sequence ID" value="CAL1300236.1"/>
    <property type="molecule type" value="Genomic_DNA"/>
</dbReference>
<evidence type="ECO:0000256" key="2">
    <source>
        <dbReference type="ARBA" id="ARBA00022723"/>
    </source>
</evidence>
<reference evidence="10 11" key="1">
    <citation type="submission" date="2024-04" db="EMBL/GenBank/DDBJ databases">
        <authorList>
            <person name="Rising A."/>
            <person name="Reimegard J."/>
            <person name="Sonavane S."/>
            <person name="Akerstrom W."/>
            <person name="Nylinder S."/>
            <person name="Hedman E."/>
            <person name="Kallberg Y."/>
        </authorList>
    </citation>
    <scope>NUCLEOTIDE SEQUENCE [LARGE SCALE GENOMIC DNA]</scope>
</reference>
<name>A0AAV2BVB0_9ARAC</name>
<dbReference type="InterPro" id="IPR013087">
    <property type="entry name" value="Znf_C2H2_type"/>
</dbReference>
<keyword evidence="4 7" id="KW-0863">Zinc-finger</keyword>
<dbReference type="Pfam" id="PF00096">
    <property type="entry name" value="zf-C2H2"/>
    <property type="match status" value="3"/>
</dbReference>
<evidence type="ECO:0000313" key="10">
    <source>
        <dbReference type="EMBL" id="CAL1300236.1"/>
    </source>
</evidence>
<dbReference type="InterPro" id="IPR036236">
    <property type="entry name" value="Znf_C2H2_sf"/>
</dbReference>
<feature type="compositionally biased region" description="Acidic residues" evidence="8">
    <location>
        <begin position="388"/>
        <end position="404"/>
    </location>
</feature>
<dbReference type="Gene3D" id="3.30.160.60">
    <property type="entry name" value="Classic Zinc Finger"/>
    <property type="match status" value="6"/>
</dbReference>
<keyword evidence="5" id="KW-0862">Zinc</keyword>
<evidence type="ECO:0000256" key="1">
    <source>
        <dbReference type="ARBA" id="ARBA00004123"/>
    </source>
</evidence>
<dbReference type="InterPro" id="IPR050331">
    <property type="entry name" value="Zinc_finger"/>
</dbReference>
<organism evidence="10 11">
    <name type="scientific">Larinioides sclopetarius</name>
    <dbReference type="NCBI Taxonomy" id="280406"/>
    <lineage>
        <taxon>Eukaryota</taxon>
        <taxon>Metazoa</taxon>
        <taxon>Ecdysozoa</taxon>
        <taxon>Arthropoda</taxon>
        <taxon>Chelicerata</taxon>
        <taxon>Arachnida</taxon>
        <taxon>Araneae</taxon>
        <taxon>Araneomorphae</taxon>
        <taxon>Entelegynae</taxon>
        <taxon>Araneoidea</taxon>
        <taxon>Araneidae</taxon>
        <taxon>Larinioides</taxon>
    </lineage>
</organism>
<evidence type="ECO:0000313" key="11">
    <source>
        <dbReference type="Proteomes" id="UP001497382"/>
    </source>
</evidence>
<dbReference type="SMART" id="SM00355">
    <property type="entry name" value="ZnF_C2H2"/>
    <property type="match status" value="8"/>
</dbReference>
<evidence type="ECO:0000256" key="6">
    <source>
        <dbReference type="ARBA" id="ARBA00023242"/>
    </source>
</evidence>
<dbReference type="Proteomes" id="UP001497382">
    <property type="component" value="Unassembled WGS sequence"/>
</dbReference>
<feature type="region of interest" description="Disordered" evidence="8">
    <location>
        <begin position="360"/>
        <end position="404"/>
    </location>
</feature>
<feature type="compositionally biased region" description="Basic and acidic residues" evidence="8">
    <location>
        <begin position="731"/>
        <end position="751"/>
    </location>
</feature>
<evidence type="ECO:0000256" key="7">
    <source>
        <dbReference type="PROSITE-ProRule" id="PRU00042"/>
    </source>
</evidence>
<dbReference type="FunFam" id="3.30.160.60:FF:000446">
    <property type="entry name" value="Zinc finger protein"/>
    <property type="match status" value="1"/>
</dbReference>
<dbReference type="SUPFAM" id="SSF57667">
    <property type="entry name" value="beta-beta-alpha zinc fingers"/>
    <property type="match status" value="4"/>
</dbReference>
<feature type="domain" description="C2H2-type" evidence="9">
    <location>
        <begin position="654"/>
        <end position="682"/>
    </location>
</feature>
<feature type="domain" description="C2H2-type" evidence="9">
    <location>
        <begin position="626"/>
        <end position="653"/>
    </location>
</feature>
<feature type="domain" description="C2H2-type" evidence="9">
    <location>
        <begin position="515"/>
        <end position="542"/>
    </location>
</feature>
<dbReference type="PANTHER" id="PTHR16515:SF66">
    <property type="entry name" value="C2H2-TYPE DOMAIN-CONTAINING PROTEIN"/>
    <property type="match status" value="1"/>
</dbReference>
<dbReference type="GO" id="GO:0010468">
    <property type="term" value="P:regulation of gene expression"/>
    <property type="evidence" value="ECO:0007669"/>
    <property type="project" value="TreeGrafter"/>
</dbReference>
<keyword evidence="3" id="KW-0677">Repeat</keyword>
<dbReference type="PROSITE" id="PS00028">
    <property type="entry name" value="ZINC_FINGER_C2H2_1"/>
    <property type="match status" value="7"/>
</dbReference>
<gene>
    <name evidence="10" type="ORF">LARSCL_LOCUS21836</name>
</gene>
<keyword evidence="11" id="KW-1185">Reference proteome</keyword>
<feature type="domain" description="C2H2-type" evidence="9">
    <location>
        <begin position="599"/>
        <end position="626"/>
    </location>
</feature>
<dbReference type="FunFam" id="3.30.160.60:FF:000624">
    <property type="entry name" value="zinc finger protein 697"/>
    <property type="match status" value="1"/>
</dbReference>
<feature type="domain" description="C2H2-type" evidence="9">
    <location>
        <begin position="543"/>
        <end position="570"/>
    </location>
</feature>
<dbReference type="PANTHER" id="PTHR16515">
    <property type="entry name" value="PR DOMAIN ZINC FINGER PROTEIN"/>
    <property type="match status" value="1"/>
</dbReference>
<evidence type="ECO:0000256" key="4">
    <source>
        <dbReference type="ARBA" id="ARBA00022771"/>
    </source>
</evidence>
<protein>
    <recommendedName>
        <fullName evidence="9">C2H2-type domain-containing protein</fullName>
    </recommendedName>
</protein>
<keyword evidence="2" id="KW-0479">Metal-binding</keyword>
<dbReference type="AlphaFoldDB" id="A0AAV2BVB0"/>
<dbReference type="GO" id="GO:0008270">
    <property type="term" value="F:zinc ion binding"/>
    <property type="evidence" value="ECO:0007669"/>
    <property type="project" value="UniProtKB-KW"/>
</dbReference>
<comment type="subcellular location">
    <subcellularLocation>
        <location evidence="1">Nucleus</location>
    </subcellularLocation>
</comment>
<evidence type="ECO:0000256" key="3">
    <source>
        <dbReference type="ARBA" id="ARBA00022737"/>
    </source>
</evidence>
<evidence type="ECO:0000256" key="8">
    <source>
        <dbReference type="SAM" id="MobiDB-lite"/>
    </source>
</evidence>
<dbReference type="GO" id="GO:0005634">
    <property type="term" value="C:nucleus"/>
    <property type="evidence" value="ECO:0007669"/>
    <property type="project" value="UniProtKB-SubCell"/>
</dbReference>
<sequence length="776" mass="87530">MSTAARNRCSGVRSFIVCFYCNENFRSLTTLLKHSCSAEEKISLGWESHETVSDVNDVDLSKVDWDINDADLSQENWESHETVSDTNDCDLGQENSVSFLSESNVSNAYENSLSGTETDCKQLSSETKSNATRQEITDSEVPEKQLSEIDVVREKVTKLASDVSEKQLLETNVDVIREKVTELASGASEKQPLEEISGVIKEVPDLIASDGSGKQSSDTNSDVVTEVNDVACDSSKKQLLVASSGTEQNIAEVEPNTDDEFNRPFPDLVSKVLQYYEKQSTPDSCCKSPSTEIEFQSSSLPLPTVESSSPRHDNTQIVCITTDVCNKGLPSDTACNIYEDVITQKESDALKQDARGLESHDFNMCSRPSSPEVDSSDRFSRSSSVGMDLDDSMGCDDDQAESNDSDISNAVSLAGKKSNELKHDHVQIELHASKINDKSLPTENLNITKHGSVILKPCYVKVHDIFKSLSNSKLSPKKICSRKKKYHVCDICYKFFRLRGDLNIHYLIHTSVKPYVCNLCGKSFIKQCNLFAHHLAHTITRNHVCSICKKSFPKRSLLLRHKLIHTKEKPFACDKCDKSYTVKSSLTEHYLSHSDERPFICEICSASFHNKRYLRKHYYKHQRKENVCEFCFKTFKRKHHLDEHYNIHVNDRPNECKICGKSFHLLLTLNKHFAVAHRNERDLLFREKVKTFVDCISGKDPVIQKIEKAAIVDKAAKTAIKKNEKSAVIDKGEKNPVKKIEKSSLDSKSKETAPYSTRRKSLTPKKYLQSDSFILY</sequence>
<evidence type="ECO:0000256" key="5">
    <source>
        <dbReference type="ARBA" id="ARBA00022833"/>
    </source>
</evidence>
<feature type="domain" description="C2H2-type" evidence="9">
    <location>
        <begin position="571"/>
        <end position="598"/>
    </location>
</feature>
<comment type="caution">
    <text evidence="10">The sequence shown here is derived from an EMBL/GenBank/DDBJ whole genome shotgun (WGS) entry which is preliminary data.</text>
</comment>
<accession>A0AAV2BVB0</accession>
<feature type="region of interest" description="Disordered" evidence="8">
    <location>
        <begin position="731"/>
        <end position="763"/>
    </location>
</feature>
<dbReference type="PROSITE" id="PS50157">
    <property type="entry name" value="ZINC_FINGER_C2H2_2"/>
    <property type="match status" value="7"/>
</dbReference>
<evidence type="ECO:0000259" key="9">
    <source>
        <dbReference type="PROSITE" id="PS50157"/>
    </source>
</evidence>